<feature type="domain" description="Lariat debranching enzyme C-terminal" evidence="14">
    <location>
        <begin position="297"/>
        <end position="442"/>
    </location>
</feature>
<keyword evidence="16" id="KW-1185">Reference proteome</keyword>
<dbReference type="InterPro" id="IPR041816">
    <property type="entry name" value="Dbr1_N"/>
</dbReference>
<evidence type="ECO:0000256" key="10">
    <source>
        <dbReference type="ARBA" id="ARBA00023004"/>
    </source>
</evidence>
<dbReference type="HOGENOM" id="CLU_005893_1_0_1"/>
<dbReference type="InterPro" id="IPR029052">
    <property type="entry name" value="Metallo-depent_PP-like"/>
</dbReference>
<feature type="region of interest" description="Disordered" evidence="13">
    <location>
        <begin position="241"/>
        <end position="283"/>
    </location>
</feature>
<keyword evidence="11" id="KW-0464">Manganese</keyword>
<dbReference type="CDD" id="cd00844">
    <property type="entry name" value="MPP_Dbr1_N"/>
    <property type="match status" value="1"/>
</dbReference>
<evidence type="ECO:0000256" key="9">
    <source>
        <dbReference type="ARBA" id="ARBA00022833"/>
    </source>
</evidence>
<dbReference type="STRING" id="745531.A0A0C3S3F6"/>
<dbReference type="Proteomes" id="UP000053257">
    <property type="component" value="Unassembled WGS sequence"/>
</dbReference>
<comment type="cofactor">
    <cofactor evidence="1">
        <name>Mn(2+)</name>
        <dbReference type="ChEBI" id="CHEBI:29035"/>
    </cofactor>
</comment>
<proteinExistence type="inferred from homology"/>
<evidence type="ECO:0000256" key="5">
    <source>
        <dbReference type="ARBA" id="ARBA00006045"/>
    </source>
</evidence>
<keyword evidence="6" id="KW-0507">mRNA processing</keyword>
<comment type="cofactor">
    <cofactor evidence="2">
        <name>Zn(2+)</name>
        <dbReference type="ChEBI" id="CHEBI:29105"/>
    </cofactor>
</comment>
<keyword evidence="8" id="KW-0378">Hydrolase</keyword>
<dbReference type="SMART" id="SM01124">
    <property type="entry name" value="DBR1"/>
    <property type="match status" value="1"/>
</dbReference>
<dbReference type="GO" id="GO:0005634">
    <property type="term" value="C:nucleus"/>
    <property type="evidence" value="ECO:0007669"/>
    <property type="project" value="UniProtKB-SubCell"/>
</dbReference>
<comment type="similarity">
    <text evidence="5">Belongs to the lariat debranching enzyme family.</text>
</comment>
<keyword evidence="12" id="KW-0539">Nucleus</keyword>
<dbReference type="GO" id="GO:0008419">
    <property type="term" value="F:RNA lariat debranching enzyme activity"/>
    <property type="evidence" value="ECO:0007669"/>
    <property type="project" value="UniProtKB-ARBA"/>
</dbReference>
<evidence type="ECO:0000313" key="15">
    <source>
        <dbReference type="EMBL" id="KIP02380.1"/>
    </source>
</evidence>
<dbReference type="PANTHER" id="PTHR12849">
    <property type="entry name" value="RNA LARIAT DEBRANCHING ENZYME"/>
    <property type="match status" value="1"/>
</dbReference>
<dbReference type="SUPFAM" id="SSF56300">
    <property type="entry name" value="Metallo-dependent phosphatases"/>
    <property type="match status" value="1"/>
</dbReference>
<evidence type="ECO:0000256" key="8">
    <source>
        <dbReference type="ARBA" id="ARBA00022801"/>
    </source>
</evidence>
<evidence type="ECO:0000256" key="4">
    <source>
        <dbReference type="ARBA" id="ARBA00004123"/>
    </source>
</evidence>
<organism evidence="15 16">
    <name type="scientific">Phlebiopsis gigantea (strain 11061_1 CR5-6)</name>
    <name type="common">White-rot fungus</name>
    <name type="synonym">Peniophora gigantea</name>
    <dbReference type="NCBI Taxonomy" id="745531"/>
    <lineage>
        <taxon>Eukaryota</taxon>
        <taxon>Fungi</taxon>
        <taxon>Dikarya</taxon>
        <taxon>Basidiomycota</taxon>
        <taxon>Agaricomycotina</taxon>
        <taxon>Agaricomycetes</taxon>
        <taxon>Polyporales</taxon>
        <taxon>Phanerochaetaceae</taxon>
        <taxon>Phlebiopsis</taxon>
    </lineage>
</organism>
<dbReference type="Gene3D" id="3.60.21.10">
    <property type="match status" value="1"/>
</dbReference>
<evidence type="ECO:0000313" key="16">
    <source>
        <dbReference type="Proteomes" id="UP000053257"/>
    </source>
</evidence>
<evidence type="ECO:0000256" key="1">
    <source>
        <dbReference type="ARBA" id="ARBA00001936"/>
    </source>
</evidence>
<dbReference type="Pfam" id="PF05011">
    <property type="entry name" value="DBR1"/>
    <property type="match status" value="1"/>
</dbReference>
<evidence type="ECO:0000256" key="7">
    <source>
        <dbReference type="ARBA" id="ARBA00022723"/>
    </source>
</evidence>
<dbReference type="Pfam" id="PF00149">
    <property type="entry name" value="Metallophos"/>
    <property type="match status" value="1"/>
</dbReference>
<dbReference type="AlphaFoldDB" id="A0A0C3S3F6"/>
<dbReference type="FunFam" id="3.60.21.10:FF:000035">
    <property type="entry name" value="Lariat debranching enzyme"/>
    <property type="match status" value="1"/>
</dbReference>
<keyword evidence="10" id="KW-0408">Iron</keyword>
<dbReference type="PANTHER" id="PTHR12849:SF0">
    <property type="entry name" value="LARIAT DEBRANCHING ENZYME"/>
    <property type="match status" value="1"/>
</dbReference>
<evidence type="ECO:0000256" key="12">
    <source>
        <dbReference type="ARBA" id="ARBA00023242"/>
    </source>
</evidence>
<dbReference type="InterPro" id="IPR007708">
    <property type="entry name" value="DBR1_C"/>
</dbReference>
<comment type="cofactor">
    <cofactor evidence="3">
        <name>Fe(2+)</name>
        <dbReference type="ChEBI" id="CHEBI:29033"/>
    </cofactor>
</comment>
<evidence type="ECO:0000256" key="6">
    <source>
        <dbReference type="ARBA" id="ARBA00022664"/>
    </source>
</evidence>
<evidence type="ECO:0000256" key="13">
    <source>
        <dbReference type="SAM" id="MobiDB-lite"/>
    </source>
</evidence>
<name>A0A0C3S3F6_PHLG1</name>
<dbReference type="EMBL" id="KN840679">
    <property type="protein sequence ID" value="KIP02380.1"/>
    <property type="molecule type" value="Genomic_DNA"/>
</dbReference>
<gene>
    <name evidence="15" type="ORF">PHLGIDRAFT_122509</name>
</gene>
<dbReference type="GO" id="GO:0046872">
    <property type="term" value="F:metal ion binding"/>
    <property type="evidence" value="ECO:0007669"/>
    <property type="project" value="UniProtKB-KW"/>
</dbReference>
<keyword evidence="9" id="KW-0862">Zinc</keyword>
<evidence type="ECO:0000256" key="2">
    <source>
        <dbReference type="ARBA" id="ARBA00001947"/>
    </source>
</evidence>
<protein>
    <recommendedName>
        <fullName evidence="14">Lariat debranching enzyme C-terminal domain-containing protein</fullName>
    </recommendedName>
</protein>
<evidence type="ECO:0000256" key="3">
    <source>
        <dbReference type="ARBA" id="ARBA00001954"/>
    </source>
</evidence>
<dbReference type="GO" id="GO:0000398">
    <property type="term" value="P:mRNA splicing, via spliceosome"/>
    <property type="evidence" value="ECO:0007669"/>
    <property type="project" value="TreeGrafter"/>
</dbReference>
<comment type="subcellular location">
    <subcellularLocation>
        <location evidence="4">Nucleus</location>
    </subcellularLocation>
</comment>
<dbReference type="OrthoDB" id="407609at2759"/>
<reference evidence="15 16" key="1">
    <citation type="journal article" date="2014" name="PLoS Genet.">
        <title>Analysis of the Phlebiopsis gigantea genome, transcriptome and secretome provides insight into its pioneer colonization strategies of wood.</title>
        <authorList>
            <person name="Hori C."/>
            <person name="Ishida T."/>
            <person name="Igarashi K."/>
            <person name="Samejima M."/>
            <person name="Suzuki H."/>
            <person name="Master E."/>
            <person name="Ferreira P."/>
            <person name="Ruiz-Duenas F.J."/>
            <person name="Held B."/>
            <person name="Canessa P."/>
            <person name="Larrondo L.F."/>
            <person name="Schmoll M."/>
            <person name="Druzhinina I.S."/>
            <person name="Kubicek C.P."/>
            <person name="Gaskell J.A."/>
            <person name="Kersten P."/>
            <person name="St John F."/>
            <person name="Glasner J."/>
            <person name="Sabat G."/>
            <person name="Splinter BonDurant S."/>
            <person name="Syed K."/>
            <person name="Yadav J."/>
            <person name="Mgbeahuruike A.C."/>
            <person name="Kovalchuk A."/>
            <person name="Asiegbu F.O."/>
            <person name="Lackner G."/>
            <person name="Hoffmeister D."/>
            <person name="Rencoret J."/>
            <person name="Gutierrez A."/>
            <person name="Sun H."/>
            <person name="Lindquist E."/>
            <person name="Barry K."/>
            <person name="Riley R."/>
            <person name="Grigoriev I.V."/>
            <person name="Henrissat B."/>
            <person name="Kues U."/>
            <person name="Berka R.M."/>
            <person name="Martinez A.T."/>
            <person name="Covert S.F."/>
            <person name="Blanchette R.A."/>
            <person name="Cullen D."/>
        </authorList>
    </citation>
    <scope>NUCLEOTIDE SEQUENCE [LARGE SCALE GENOMIC DNA]</scope>
    <source>
        <strain evidence="15 16">11061_1 CR5-6</strain>
    </source>
</reference>
<sequence>MKIAVEGCCHGELDAIYSQIHDLEERNNYKVSLLLICGDFQAIRNERDLQCMAVPDKYRQLGEFWKYYTGEKKAPILTIVIGGNHEASNYFWELYHGGWIAPNIYFLGHAGCVQVNGVRIAGASGIWKRHDFHQGHWERVPYNNSAMRSIYHIREYNIRRLSLLSSPTIFLSHDWPQSIEHHGDLRGLLRRKPFFRADVEKGELGSPPMMGLLHQLKPQWWFSAHLHVRFEATVQHEEILDEEPAQSGNPDEIVIADDDDADEPKTEEQRRPAPAPSMNPDEITLDDEEFDVAAPPPPPPKPVRHRTTQFLALDKCLPRRQFLEIVDVPAPTECDAPTLAFDVEWLAITRAFAPYMSTSARQPAFPDEPAARAAVQSSLDWVRAQILAGEPDGVRRVADVQQFAETAPAPGAPDAQGRSQPPYYRNPQTAAFCSMLEIENKVDPR</sequence>
<accession>A0A0C3S3F6</accession>
<evidence type="ECO:0000256" key="11">
    <source>
        <dbReference type="ARBA" id="ARBA00023211"/>
    </source>
</evidence>
<evidence type="ECO:0000259" key="14">
    <source>
        <dbReference type="SMART" id="SM01124"/>
    </source>
</evidence>
<keyword evidence="7" id="KW-0479">Metal-binding</keyword>
<dbReference type="InterPro" id="IPR004843">
    <property type="entry name" value="Calcineurin-like_PHP"/>
</dbReference>